<reference evidence="3 4" key="1">
    <citation type="submission" date="2023-06" db="EMBL/GenBank/DDBJ databases">
        <authorList>
            <person name="Oyuntsetseg B."/>
            <person name="Kim S.B."/>
        </authorList>
    </citation>
    <scope>NUCLEOTIDE SEQUENCE [LARGE SCALE GENOMIC DNA]</scope>
    <source>
        <strain evidence="3 4">2-2</strain>
    </source>
</reference>
<keyword evidence="2" id="KW-0732">Signal</keyword>
<accession>A0ABY8XBK2</accession>
<evidence type="ECO:0000313" key="3">
    <source>
        <dbReference type="EMBL" id="WIV52941.1"/>
    </source>
</evidence>
<keyword evidence="4" id="KW-1185">Reference proteome</keyword>
<evidence type="ECO:0000256" key="1">
    <source>
        <dbReference type="SAM" id="MobiDB-lite"/>
    </source>
</evidence>
<feature type="compositionally biased region" description="Basic residues" evidence="1">
    <location>
        <begin position="657"/>
        <end position="668"/>
    </location>
</feature>
<dbReference type="Proteomes" id="UP001227101">
    <property type="component" value="Chromosome"/>
</dbReference>
<dbReference type="RefSeq" id="WP_285449341.1">
    <property type="nucleotide sequence ID" value="NZ_CP127173.1"/>
</dbReference>
<name>A0ABY8XBK2_9PSEU</name>
<protein>
    <submittedName>
        <fullName evidence="3">Uncharacterized protein</fullName>
    </submittedName>
</protein>
<dbReference type="EMBL" id="CP127173">
    <property type="protein sequence ID" value="WIV52941.1"/>
    <property type="molecule type" value="Genomic_DNA"/>
</dbReference>
<organism evidence="3 4">
    <name type="scientific">Amycolatopsis nalaikhensis</name>
    <dbReference type="NCBI Taxonomy" id="715472"/>
    <lineage>
        <taxon>Bacteria</taxon>
        <taxon>Bacillati</taxon>
        <taxon>Actinomycetota</taxon>
        <taxon>Actinomycetes</taxon>
        <taxon>Pseudonocardiales</taxon>
        <taxon>Pseudonocardiaceae</taxon>
        <taxon>Amycolatopsis</taxon>
    </lineage>
</organism>
<feature type="region of interest" description="Disordered" evidence="1">
    <location>
        <begin position="619"/>
        <end position="669"/>
    </location>
</feature>
<feature type="region of interest" description="Disordered" evidence="1">
    <location>
        <begin position="214"/>
        <end position="251"/>
    </location>
</feature>
<gene>
    <name evidence="3" type="ORF">QP939_28810</name>
</gene>
<evidence type="ECO:0000256" key="2">
    <source>
        <dbReference type="SAM" id="SignalP"/>
    </source>
</evidence>
<feature type="compositionally biased region" description="Basic and acidic residues" evidence="1">
    <location>
        <begin position="639"/>
        <end position="650"/>
    </location>
</feature>
<feature type="signal peptide" evidence="2">
    <location>
        <begin position="1"/>
        <end position="29"/>
    </location>
</feature>
<sequence length="702" mass="75913">MVRFRVFVAAATACVVAGALAPAVSAAHAGPVPRDGLPAVLPTLGLNDKPVEVTTYKRGSGGVIVKATGPGPDVPPRIVQLDKRGGEPTVWEWAYQIIPGVVVTARPDGNKSIATLHALSLTGDAFRRIDARGGTARKLLQILGKTETVSSQKYRAVGTTTCWHDTIAGGGSLNGAVLFGAANVELVSGNPSDNDSTCRVFPANVVIDLDRHSSRPCTYDDPSLSSADYKDNKPNPPIPDPDCPQWADSPLPAPDAYIGMGSVSRIEWNPEVAITQEANPAQGTQDRELAVFTPDSILYHELLHAARAAVGMRIEARGTVHSAATFAAARKAIAKQSLDEGDLVVSTKPDRILDEWAISATPELYQFDGLGEREAQQVARLSDLRDRTAGTAPGSAEVAAWDRSNYIASLLAGNTYEGDVQQLRLGYVDLVYFRVLWLKSPDAAAGDLRDELRLYLRSNKDPSVLHLIRRVDNAARPKAGIFEPAPKAAVDAFNKVLAGSGNGLTVSMGDSYISGEAGRWKGNDTLVGETNYDKFTDRNLQENTDVYNVHDSFHPDGSTGGPNGCHRSDSAPVFGAKSQLTTDEGTAARPGGVLHREFGSDLREKALLSDNVINLACSGASNQRRPHRHVQRTAASDQGSRRAADQDHRPSPQGRGFVHRRQRPRHLRHGAELREIVDVLVVHQRLHRNRQRKPRRHHRENS</sequence>
<proteinExistence type="predicted"/>
<evidence type="ECO:0000313" key="4">
    <source>
        <dbReference type="Proteomes" id="UP001227101"/>
    </source>
</evidence>
<feature type="chain" id="PRO_5045190614" evidence="2">
    <location>
        <begin position="30"/>
        <end position="702"/>
    </location>
</feature>